<evidence type="ECO:0000256" key="4">
    <source>
        <dbReference type="ARBA" id="ARBA00023136"/>
    </source>
</evidence>
<evidence type="ECO:0000313" key="7">
    <source>
        <dbReference type="EMBL" id="OXA40529.1"/>
    </source>
</evidence>
<dbReference type="GO" id="GO:0016020">
    <property type="term" value="C:membrane"/>
    <property type="evidence" value="ECO:0007669"/>
    <property type="project" value="UniProtKB-SubCell"/>
</dbReference>
<protein>
    <submittedName>
        <fullName evidence="7">Protein lifeguard 1</fullName>
    </submittedName>
</protein>
<keyword evidence="3 5" id="KW-1133">Transmembrane helix</keyword>
<dbReference type="CDD" id="cd10428">
    <property type="entry name" value="LFG_like"/>
    <property type="match status" value="1"/>
</dbReference>
<organism evidence="7 8">
    <name type="scientific">Folsomia candida</name>
    <name type="common">Springtail</name>
    <dbReference type="NCBI Taxonomy" id="158441"/>
    <lineage>
        <taxon>Eukaryota</taxon>
        <taxon>Metazoa</taxon>
        <taxon>Ecdysozoa</taxon>
        <taxon>Arthropoda</taxon>
        <taxon>Hexapoda</taxon>
        <taxon>Collembola</taxon>
        <taxon>Entomobryomorpha</taxon>
        <taxon>Isotomoidea</taxon>
        <taxon>Isotomidae</taxon>
        <taxon>Proisotominae</taxon>
        <taxon>Folsomia</taxon>
    </lineage>
</organism>
<feature type="transmembrane region" description="Helical" evidence="5">
    <location>
        <begin position="243"/>
        <end position="259"/>
    </location>
</feature>
<dbReference type="OrthoDB" id="7933078at2759"/>
<feature type="transmembrane region" description="Helical" evidence="5">
    <location>
        <begin position="163"/>
        <end position="183"/>
    </location>
</feature>
<feature type="transmembrane region" description="Helical" evidence="5">
    <location>
        <begin position="279"/>
        <end position="297"/>
    </location>
</feature>
<gene>
    <name evidence="7" type="ORF">Fcan01_24756</name>
</gene>
<feature type="compositionally biased region" description="Gly residues" evidence="6">
    <location>
        <begin position="25"/>
        <end position="37"/>
    </location>
</feature>
<feature type="transmembrane region" description="Helical" evidence="5">
    <location>
        <begin position="219"/>
        <end position="237"/>
    </location>
</feature>
<comment type="similarity">
    <text evidence="5">Belongs to the BI1 family.</text>
</comment>
<keyword evidence="8" id="KW-1185">Reference proteome</keyword>
<dbReference type="AlphaFoldDB" id="A0A226D5N8"/>
<dbReference type="OMA" id="YYVSYAF"/>
<feature type="transmembrane region" description="Helical" evidence="5">
    <location>
        <begin position="189"/>
        <end position="207"/>
    </location>
</feature>
<name>A0A226D5N8_FOLCA</name>
<comment type="subcellular location">
    <subcellularLocation>
        <location evidence="1">Membrane</location>
        <topology evidence="1">Multi-pass membrane protein</topology>
    </subcellularLocation>
</comment>
<feature type="region of interest" description="Disordered" evidence="6">
    <location>
        <begin position="1"/>
        <end position="76"/>
    </location>
</feature>
<evidence type="ECO:0000256" key="6">
    <source>
        <dbReference type="SAM" id="MobiDB-lite"/>
    </source>
</evidence>
<dbReference type="EMBL" id="LNIX01000033">
    <property type="protein sequence ID" value="OXA40529.1"/>
    <property type="molecule type" value="Genomic_DNA"/>
</dbReference>
<dbReference type="Proteomes" id="UP000198287">
    <property type="component" value="Unassembled WGS sequence"/>
</dbReference>
<keyword evidence="2 5" id="KW-0812">Transmembrane</keyword>
<evidence type="ECO:0000313" key="8">
    <source>
        <dbReference type="Proteomes" id="UP000198287"/>
    </source>
</evidence>
<dbReference type="Pfam" id="PF01027">
    <property type="entry name" value="Bax1-I"/>
    <property type="match status" value="1"/>
</dbReference>
<evidence type="ECO:0000256" key="2">
    <source>
        <dbReference type="ARBA" id="ARBA00022692"/>
    </source>
</evidence>
<dbReference type="InterPro" id="IPR006214">
    <property type="entry name" value="Bax_inhibitor_1-related"/>
</dbReference>
<dbReference type="PANTHER" id="PTHR23291">
    <property type="entry name" value="BAX INHIBITOR-RELATED"/>
    <property type="match status" value="1"/>
</dbReference>
<accession>A0A226D5N8</accession>
<reference evidence="7 8" key="1">
    <citation type="submission" date="2015-12" db="EMBL/GenBank/DDBJ databases">
        <title>The genome of Folsomia candida.</title>
        <authorList>
            <person name="Faddeeva A."/>
            <person name="Derks M.F."/>
            <person name="Anvar Y."/>
            <person name="Smit S."/>
            <person name="Van Straalen N."/>
            <person name="Roelofs D."/>
        </authorList>
    </citation>
    <scope>NUCLEOTIDE SEQUENCE [LARGE SCALE GENOMIC DNA]</scope>
    <source>
        <strain evidence="7 8">VU population</strain>
        <tissue evidence="7">Whole body</tissue>
    </source>
</reference>
<feature type="transmembrane region" description="Helical" evidence="5">
    <location>
        <begin position="131"/>
        <end position="151"/>
    </location>
</feature>
<proteinExistence type="inferred from homology"/>
<feature type="transmembrane region" description="Helical" evidence="5">
    <location>
        <begin position="99"/>
        <end position="119"/>
    </location>
</feature>
<evidence type="ECO:0000256" key="1">
    <source>
        <dbReference type="ARBA" id="ARBA00004141"/>
    </source>
</evidence>
<sequence>MDTKQGPYPPNQGFTNPGAFPQTGFAGGQPSGYGAGYGAPPPAAGFVFPESSHTGYNMPPNESGGPKPYSNESGSSYGDDLHGIDFSEKTIRMAFIRKVYGILSVQLLLTTLLIALFVLHDGVRLWVRQNYAFPIVTYVIAIVLLFALACCENLRRKSPHNMILLGLFTLTYGIVIGVVASHYHAKDVVTAAGITVVVCVGLTIFSFQTKWDFTMMGGALFVCCLVLFVFSILAIFMGPTFQLFLAGAGALLFSVYLVYDTQLMIGGNHKMSISPEEYIFAALNIYMDIIMIFLYLLRLFGSRD</sequence>
<dbReference type="PANTHER" id="PTHR23291:SF47">
    <property type="entry name" value="TRANSMEMBRANE BAX INHIBITOR MOTIF CONTAINING 7"/>
    <property type="match status" value="1"/>
</dbReference>
<evidence type="ECO:0000256" key="3">
    <source>
        <dbReference type="ARBA" id="ARBA00022989"/>
    </source>
</evidence>
<comment type="caution">
    <text evidence="7">The sequence shown here is derived from an EMBL/GenBank/DDBJ whole genome shotgun (WGS) entry which is preliminary data.</text>
</comment>
<evidence type="ECO:0000256" key="5">
    <source>
        <dbReference type="RuleBase" id="RU004379"/>
    </source>
</evidence>
<keyword evidence="4 5" id="KW-0472">Membrane</keyword>